<organism evidence="5">
    <name type="scientific">uncultured Chloroflexia bacterium</name>
    <dbReference type="NCBI Taxonomy" id="1672391"/>
    <lineage>
        <taxon>Bacteria</taxon>
        <taxon>Bacillati</taxon>
        <taxon>Chloroflexota</taxon>
        <taxon>Chloroflexia</taxon>
        <taxon>environmental samples</taxon>
    </lineage>
</organism>
<keyword evidence="4" id="KW-0732">Signal</keyword>
<protein>
    <submittedName>
        <fullName evidence="5">CBM8</fullName>
    </submittedName>
</protein>
<accession>A0A6J4KWG0</accession>
<dbReference type="SUPFAM" id="SSF101898">
    <property type="entry name" value="NHL repeat"/>
    <property type="match status" value="1"/>
</dbReference>
<dbReference type="InterPro" id="IPR050952">
    <property type="entry name" value="TRIM-NHL_E3_ligases"/>
</dbReference>
<dbReference type="InterPro" id="IPR011042">
    <property type="entry name" value="6-blade_b-propeller_TolB-like"/>
</dbReference>
<evidence type="ECO:0000256" key="3">
    <source>
        <dbReference type="SAM" id="MobiDB-lite"/>
    </source>
</evidence>
<dbReference type="PANTHER" id="PTHR24104:SF25">
    <property type="entry name" value="PROTEIN LIN-41"/>
    <property type="match status" value="1"/>
</dbReference>
<evidence type="ECO:0000313" key="5">
    <source>
        <dbReference type="EMBL" id="CAA9317494.1"/>
    </source>
</evidence>
<reference evidence="5" key="1">
    <citation type="submission" date="2020-02" db="EMBL/GenBank/DDBJ databases">
        <authorList>
            <person name="Meier V. D."/>
        </authorList>
    </citation>
    <scope>NUCLEOTIDE SEQUENCE</scope>
    <source>
        <strain evidence="5">AVDCRST_MAG93</strain>
    </source>
</reference>
<feature type="chain" id="PRO_5027042735" evidence="4">
    <location>
        <begin position="25"/>
        <end position="567"/>
    </location>
</feature>
<sequence length="567" mass="60584">MNTVRRFHYLKVLLLLMMRSSTGADWRTSSVSAAAGDVVVYRDALATGWQDWSWQSARNFSNTSPVYAGTRSIAFTAQQAFAGLSLRAPAPINTANYSALEFYGYGSSSGDKYQVYTQPTDSGTASPTSQFNTRPVASGTGEWRRIRIPLHLLGNPAQIQRINIQENAGQTGTIYVDEIKLVGVTTTAIPDTTRDGTRALGGPSGVAVAPNGRAYVAVYPQSRVLSWSNMTSMVSNAAPDRIFGVNASNLSNGDPDANGCTRGASAQLMCGPESVAVDSGGNLYVADTYHQRVLIFFNPDTDATPTTADRVLGQRDFDDTVVNADTVANNSKREGFNLPRGVAVDFADNLYVVDEFNQRVLKYSWPLWGVGGSSEMTIPDAVLGQTNLNTLGTGTSDSGATATNRFRLPLGVAIDGRGNVYVADIWNNRVQRFDYPLTNGEAAARVYTGFFNPHDVAIDPAGTLFVADTKNGKVKAFINPLIDATADREYTGLQFPMGLAFDAAGNLLVADCGRAADGNVNSFPPCRRDPLGVVLFKAPVASTSGPALTVDAAASRRAINPDIYGIN</sequence>
<evidence type="ECO:0000256" key="2">
    <source>
        <dbReference type="PROSITE-ProRule" id="PRU00504"/>
    </source>
</evidence>
<dbReference type="GO" id="GO:0008270">
    <property type="term" value="F:zinc ion binding"/>
    <property type="evidence" value="ECO:0007669"/>
    <property type="project" value="UniProtKB-KW"/>
</dbReference>
<evidence type="ECO:0000256" key="1">
    <source>
        <dbReference type="ARBA" id="ARBA00022737"/>
    </source>
</evidence>
<feature type="non-terminal residue" evidence="5">
    <location>
        <position position="567"/>
    </location>
</feature>
<dbReference type="CDD" id="cd05819">
    <property type="entry name" value="NHL"/>
    <property type="match status" value="1"/>
</dbReference>
<dbReference type="Gene3D" id="2.40.10.500">
    <property type="match status" value="1"/>
</dbReference>
<dbReference type="EMBL" id="CADCTR010001882">
    <property type="protein sequence ID" value="CAA9317494.1"/>
    <property type="molecule type" value="Genomic_DNA"/>
</dbReference>
<name>A0A6J4KWG0_9CHLR</name>
<feature type="signal peptide" evidence="4">
    <location>
        <begin position="1"/>
        <end position="24"/>
    </location>
</feature>
<dbReference type="PANTHER" id="PTHR24104">
    <property type="entry name" value="E3 UBIQUITIN-PROTEIN LIGASE NHLRC1-RELATED"/>
    <property type="match status" value="1"/>
</dbReference>
<proteinExistence type="predicted"/>
<dbReference type="Gene3D" id="2.120.10.30">
    <property type="entry name" value="TolB, C-terminal domain"/>
    <property type="match status" value="1"/>
</dbReference>
<dbReference type="PROSITE" id="PS51125">
    <property type="entry name" value="NHL"/>
    <property type="match status" value="3"/>
</dbReference>
<gene>
    <name evidence="5" type="ORF">AVDCRST_MAG93-5575</name>
</gene>
<feature type="region of interest" description="Disordered" evidence="3">
    <location>
        <begin position="118"/>
        <end position="138"/>
    </location>
</feature>
<evidence type="ECO:0000256" key="4">
    <source>
        <dbReference type="SAM" id="SignalP"/>
    </source>
</evidence>
<dbReference type="SUPFAM" id="SSF49785">
    <property type="entry name" value="Galactose-binding domain-like"/>
    <property type="match status" value="1"/>
</dbReference>
<dbReference type="AlphaFoldDB" id="A0A6J4KWG0"/>
<feature type="repeat" description="NHL" evidence="2">
    <location>
        <begin position="406"/>
        <end position="436"/>
    </location>
</feature>
<dbReference type="InterPro" id="IPR001258">
    <property type="entry name" value="NHL_repeat"/>
</dbReference>
<keyword evidence="1" id="KW-0677">Repeat</keyword>
<dbReference type="Gene3D" id="2.60.120.430">
    <property type="entry name" value="Galactose-binding lectin"/>
    <property type="match status" value="1"/>
</dbReference>
<dbReference type="Pfam" id="PF01436">
    <property type="entry name" value="NHL"/>
    <property type="match status" value="3"/>
</dbReference>
<feature type="repeat" description="NHL" evidence="2">
    <location>
        <begin position="270"/>
        <end position="299"/>
    </location>
</feature>
<feature type="repeat" description="NHL" evidence="2">
    <location>
        <begin position="450"/>
        <end position="480"/>
    </location>
</feature>
<feature type="compositionally biased region" description="Polar residues" evidence="3">
    <location>
        <begin position="118"/>
        <end position="135"/>
    </location>
</feature>
<dbReference type="InterPro" id="IPR008979">
    <property type="entry name" value="Galactose-bd-like_sf"/>
</dbReference>